<dbReference type="InterPro" id="IPR050469">
    <property type="entry name" value="Diguanylate_Cyclase"/>
</dbReference>
<accession>A0A919XT26</accession>
<dbReference type="EMBL" id="BORR01000014">
    <property type="protein sequence ID" value="GIO38687.1"/>
    <property type="molecule type" value="Genomic_DNA"/>
</dbReference>
<dbReference type="PANTHER" id="PTHR45138:SF9">
    <property type="entry name" value="DIGUANYLATE CYCLASE DGCM-RELATED"/>
    <property type="match status" value="1"/>
</dbReference>
<name>A0A919XT26_9BACL</name>
<gene>
    <name evidence="2" type="ORF">J41TS12_35480</name>
</gene>
<evidence type="ECO:0000313" key="2">
    <source>
        <dbReference type="EMBL" id="GIO38687.1"/>
    </source>
</evidence>
<dbReference type="CDD" id="cd01949">
    <property type="entry name" value="GGDEF"/>
    <property type="match status" value="1"/>
</dbReference>
<dbReference type="InterPro" id="IPR043128">
    <property type="entry name" value="Rev_trsase/Diguanyl_cyclase"/>
</dbReference>
<dbReference type="FunFam" id="3.30.70.270:FF:000001">
    <property type="entry name" value="Diguanylate cyclase domain protein"/>
    <property type="match status" value="1"/>
</dbReference>
<organism evidence="2 3">
    <name type="scientific">Paenibacillus antibioticophila</name>
    <dbReference type="NCBI Taxonomy" id="1274374"/>
    <lineage>
        <taxon>Bacteria</taxon>
        <taxon>Bacillati</taxon>
        <taxon>Bacillota</taxon>
        <taxon>Bacilli</taxon>
        <taxon>Bacillales</taxon>
        <taxon>Paenibacillaceae</taxon>
        <taxon>Paenibacillus</taxon>
    </lineage>
</organism>
<reference evidence="2 3" key="1">
    <citation type="submission" date="2021-03" db="EMBL/GenBank/DDBJ databases">
        <title>Antimicrobial resistance genes in bacteria isolated from Japanese honey, and their potential for conferring macrolide and lincosamide resistance in the American foulbrood pathogen Paenibacillus larvae.</title>
        <authorList>
            <person name="Okamoto M."/>
            <person name="Kumagai M."/>
            <person name="Kanamori H."/>
            <person name="Takamatsu D."/>
        </authorList>
    </citation>
    <scope>NUCLEOTIDE SEQUENCE [LARGE SCALE GENOMIC DNA]</scope>
    <source>
        <strain evidence="2 3">J41TS12</strain>
    </source>
</reference>
<dbReference type="GO" id="GO:1902201">
    <property type="term" value="P:negative regulation of bacterial-type flagellum-dependent cell motility"/>
    <property type="evidence" value="ECO:0007669"/>
    <property type="project" value="TreeGrafter"/>
</dbReference>
<dbReference type="NCBIfam" id="TIGR00254">
    <property type="entry name" value="GGDEF"/>
    <property type="match status" value="1"/>
</dbReference>
<dbReference type="GO" id="GO:0043709">
    <property type="term" value="P:cell adhesion involved in single-species biofilm formation"/>
    <property type="evidence" value="ECO:0007669"/>
    <property type="project" value="TreeGrafter"/>
</dbReference>
<dbReference type="RefSeq" id="WP_249413100.1">
    <property type="nucleotide sequence ID" value="NZ_BORR01000014.1"/>
</dbReference>
<dbReference type="InterPro" id="IPR029016">
    <property type="entry name" value="GAF-like_dom_sf"/>
</dbReference>
<dbReference type="Gene3D" id="3.30.70.270">
    <property type="match status" value="1"/>
</dbReference>
<dbReference type="Gene3D" id="3.30.450.40">
    <property type="match status" value="2"/>
</dbReference>
<dbReference type="SMART" id="SM00267">
    <property type="entry name" value="GGDEF"/>
    <property type="match status" value="1"/>
</dbReference>
<dbReference type="InterPro" id="IPR003018">
    <property type="entry name" value="GAF"/>
</dbReference>
<protein>
    <recommendedName>
        <fullName evidence="1">GGDEF domain-containing protein</fullName>
    </recommendedName>
</protein>
<evidence type="ECO:0000259" key="1">
    <source>
        <dbReference type="PROSITE" id="PS50887"/>
    </source>
</evidence>
<dbReference type="SMART" id="SM00065">
    <property type="entry name" value="GAF"/>
    <property type="match status" value="2"/>
</dbReference>
<dbReference type="GO" id="GO:0052621">
    <property type="term" value="F:diguanylate cyclase activity"/>
    <property type="evidence" value="ECO:0007669"/>
    <property type="project" value="TreeGrafter"/>
</dbReference>
<dbReference type="AlphaFoldDB" id="A0A919XT26"/>
<dbReference type="PANTHER" id="PTHR45138">
    <property type="entry name" value="REGULATORY COMPONENTS OF SENSORY TRANSDUCTION SYSTEM"/>
    <property type="match status" value="1"/>
</dbReference>
<proteinExistence type="predicted"/>
<dbReference type="Pfam" id="PF00990">
    <property type="entry name" value="GGDEF"/>
    <property type="match status" value="1"/>
</dbReference>
<dbReference type="PROSITE" id="PS50887">
    <property type="entry name" value="GGDEF"/>
    <property type="match status" value="1"/>
</dbReference>
<dbReference type="Pfam" id="PF13185">
    <property type="entry name" value="GAF_2"/>
    <property type="match status" value="1"/>
</dbReference>
<dbReference type="SUPFAM" id="SSF55073">
    <property type="entry name" value="Nucleotide cyclase"/>
    <property type="match status" value="1"/>
</dbReference>
<evidence type="ECO:0000313" key="3">
    <source>
        <dbReference type="Proteomes" id="UP000681162"/>
    </source>
</evidence>
<dbReference type="InterPro" id="IPR000160">
    <property type="entry name" value="GGDEF_dom"/>
</dbReference>
<sequence>MAKHPHDDLMTTLQGNAGFSLQTVDSNRKRMDYTDWLEFVDITSYDYPYISPLLLETYEEWSKELPLLPGTDEIVWFIADYSGKLLLPQEMEEGNRVARDCASRCTAASFLSGGSHYLAVPLLSRHTKELFAVLGCRISGLQTENAPLALSWVEMAGRYFLACFYKFFKALFVSDVLSLQHKSSQEEHRRNILFQVVQKLHDQIDVDAVLTEVFERISGMFPGAEVELLMSQDYLSRDPRVKSLQLQGEDDHMCARAFMQGKMLQHEGLNELREPCLEIAVPLTGKQGVYGVFHLVVPREDIEEADLRLIEMLADTAGSAFENAKLYEQSNLLVSEFRLINELTKRLNGSLRLKEVFNFATEELLSIFHAEYCCICQIDRGGEYFEVMACNIPELSKAHFPKDYGFSGVVYSTREPMILSDYKADNKVQSKLMEDTGSRSLMVTPLIVRGEVIGTIMLAHRMEHFFSYENYRLLQVLSSHIGLSIANASLHAEVQRMANQDMLTELYARRYLDDRVSKMLRLHEKGCLIIVDIDSFKQINDTYGHQVGDRILKQVCAIIKSTVRKSDISARWGGEELAIYLPEADVHIGHQIAEKVRLRVASETDPQVTVSCGISGWTLESEKVSVESLFYLADMALYKAKKSGRNQSCVG</sequence>
<dbReference type="GO" id="GO:0005886">
    <property type="term" value="C:plasma membrane"/>
    <property type="evidence" value="ECO:0007669"/>
    <property type="project" value="TreeGrafter"/>
</dbReference>
<feature type="domain" description="GGDEF" evidence="1">
    <location>
        <begin position="524"/>
        <end position="651"/>
    </location>
</feature>
<dbReference type="InterPro" id="IPR029787">
    <property type="entry name" value="Nucleotide_cyclase"/>
</dbReference>
<comment type="caution">
    <text evidence="2">The sequence shown here is derived from an EMBL/GenBank/DDBJ whole genome shotgun (WGS) entry which is preliminary data.</text>
</comment>
<keyword evidence="3" id="KW-1185">Reference proteome</keyword>
<dbReference type="Proteomes" id="UP000681162">
    <property type="component" value="Unassembled WGS sequence"/>
</dbReference>
<dbReference type="SUPFAM" id="SSF55781">
    <property type="entry name" value="GAF domain-like"/>
    <property type="match status" value="2"/>
</dbReference>